<organism evidence="2 3">
    <name type="scientific">Janibacter melonis</name>
    <dbReference type="NCBI Taxonomy" id="262209"/>
    <lineage>
        <taxon>Bacteria</taxon>
        <taxon>Bacillati</taxon>
        <taxon>Actinomycetota</taxon>
        <taxon>Actinomycetes</taxon>
        <taxon>Micrococcales</taxon>
        <taxon>Intrasporangiaceae</taxon>
        <taxon>Janibacter</taxon>
    </lineage>
</organism>
<dbReference type="GO" id="GO:0010181">
    <property type="term" value="F:FMN binding"/>
    <property type="evidence" value="ECO:0007669"/>
    <property type="project" value="TreeGrafter"/>
</dbReference>
<proteinExistence type="predicted"/>
<sequence length="188" mass="20767">MKIGIIVGSVREGRAARTVAEWVQATADQREEATFEIVDLADFDLPMLTSPIIPGMANRQYDDERVVRFGQAIDQYDGFVFVTPEYNHSIPGAFKNAFDSLAPEWTGKTVAFVSYGADGGIRAVEHWRSVVANFSMHAVRQQVALSLFTELGQDGLQLQERRVGELDVLVDQLVAATRALVLQDQPVA</sequence>
<dbReference type="EMBL" id="LQZG01000001">
    <property type="protein sequence ID" value="OAB88783.1"/>
    <property type="molecule type" value="Genomic_DNA"/>
</dbReference>
<dbReference type="Proteomes" id="UP000076976">
    <property type="component" value="Unassembled WGS sequence"/>
</dbReference>
<dbReference type="PANTHER" id="PTHR30543">
    <property type="entry name" value="CHROMATE REDUCTASE"/>
    <property type="match status" value="1"/>
</dbReference>
<keyword evidence="3" id="KW-1185">Reference proteome</keyword>
<feature type="domain" description="NADPH-dependent FMN reductase-like" evidence="1">
    <location>
        <begin position="1"/>
        <end position="148"/>
    </location>
</feature>
<dbReference type="InterPro" id="IPR029039">
    <property type="entry name" value="Flavoprotein-like_sf"/>
</dbReference>
<evidence type="ECO:0000259" key="1">
    <source>
        <dbReference type="Pfam" id="PF03358"/>
    </source>
</evidence>
<evidence type="ECO:0000313" key="2">
    <source>
        <dbReference type="EMBL" id="OAB88783.1"/>
    </source>
</evidence>
<dbReference type="PANTHER" id="PTHR30543:SF21">
    <property type="entry name" value="NAD(P)H-DEPENDENT FMN REDUCTASE LOT6"/>
    <property type="match status" value="1"/>
</dbReference>
<accession>A0A176QGE7</accession>
<dbReference type="RefSeq" id="WP_068271277.1">
    <property type="nucleotide sequence ID" value="NZ_LQZG01000001.1"/>
</dbReference>
<dbReference type="Gene3D" id="3.40.50.360">
    <property type="match status" value="1"/>
</dbReference>
<gene>
    <name evidence="2" type="ORF">AWH69_03105</name>
</gene>
<dbReference type="InterPro" id="IPR005025">
    <property type="entry name" value="FMN_Rdtase-like_dom"/>
</dbReference>
<dbReference type="Pfam" id="PF03358">
    <property type="entry name" value="FMN_red"/>
    <property type="match status" value="1"/>
</dbReference>
<dbReference type="SUPFAM" id="SSF52218">
    <property type="entry name" value="Flavoproteins"/>
    <property type="match status" value="1"/>
</dbReference>
<name>A0A176QGE7_9MICO</name>
<dbReference type="AlphaFoldDB" id="A0A176QGE7"/>
<dbReference type="GO" id="GO:0005829">
    <property type="term" value="C:cytosol"/>
    <property type="evidence" value="ECO:0007669"/>
    <property type="project" value="TreeGrafter"/>
</dbReference>
<reference evidence="2 3" key="1">
    <citation type="submission" date="2016-01" db="EMBL/GenBank/DDBJ databases">
        <title>Janibacter melonis strain CD11_4 genome sequencing and assembly.</title>
        <authorList>
            <person name="Nair G.R."/>
            <person name="Kaur G."/>
            <person name="Chander A.M."/>
            <person name="Mayilraj S."/>
        </authorList>
    </citation>
    <scope>NUCLEOTIDE SEQUENCE [LARGE SCALE GENOMIC DNA]</scope>
    <source>
        <strain evidence="2 3">CD11-4</strain>
    </source>
</reference>
<dbReference type="InterPro" id="IPR050712">
    <property type="entry name" value="NAD(P)H-dep_reductase"/>
</dbReference>
<dbReference type="STRING" id="262209.AWH69_03105"/>
<protein>
    <submittedName>
        <fullName evidence="2">NADPH-dependent FMN reductase</fullName>
    </submittedName>
</protein>
<evidence type="ECO:0000313" key="3">
    <source>
        <dbReference type="Proteomes" id="UP000076976"/>
    </source>
</evidence>
<dbReference type="GO" id="GO:0016491">
    <property type="term" value="F:oxidoreductase activity"/>
    <property type="evidence" value="ECO:0007669"/>
    <property type="project" value="InterPro"/>
</dbReference>
<comment type="caution">
    <text evidence="2">The sequence shown here is derived from an EMBL/GenBank/DDBJ whole genome shotgun (WGS) entry which is preliminary data.</text>
</comment>